<gene>
    <name evidence="3" type="ORF">QCA50_005123</name>
</gene>
<sequence length="445" mass="49295">MQLPKQRRARPVRRLGVPLSSTKQIKQNPRTDSKRLHAKKFQIKQHAQRAYNLHDRLSESCPRDKSPSRSSAARIRQVKAMRERWAAIAEETQRIVLGDGKYVEERIFPAASSAVAQSYVEGSASVDSLINRMQGLQVRKAQKTHDISAQVQLSRQGTIFHNHYSDALAQWATARKRVSHPPSQTTLDFVHQSTLTAARQQAQLSDSDSPKIGILSHASRKKPGGGCLHGGDEQEETLARHSSLVASLNTPAGQEFYREHRKYWTEDGSGLHDHSMVYSPGVVVFRADGNDTDVNLGDPAGGAFIAPYQVDVVSAVPVNAAAVRAKHIILPAERQFFEDGIRSAMKERMARALRVFEEKGDEVLVLGAFGCGSSQNNVDVIASIWAELLVCGDRDGSSNSPARFKDVFKRVIFAVPGKLFASFRKAFEMRVFEEEVDLAVSSDDK</sequence>
<reference evidence="3 4" key="1">
    <citation type="submission" date="2022-09" db="EMBL/GenBank/DDBJ databases">
        <authorList>
            <person name="Palmer J.M."/>
        </authorList>
    </citation>
    <scope>NUCLEOTIDE SEQUENCE [LARGE SCALE GENOMIC DNA]</scope>
    <source>
        <strain evidence="3 4">DSM 7382</strain>
    </source>
</reference>
<feature type="region of interest" description="Disordered" evidence="1">
    <location>
        <begin position="54"/>
        <end position="73"/>
    </location>
</feature>
<dbReference type="Proteomes" id="UP001385951">
    <property type="component" value="Unassembled WGS sequence"/>
</dbReference>
<dbReference type="InterPro" id="IPR012664">
    <property type="entry name" value="CHP02452"/>
</dbReference>
<evidence type="ECO:0000256" key="1">
    <source>
        <dbReference type="SAM" id="MobiDB-lite"/>
    </source>
</evidence>
<dbReference type="AlphaFoldDB" id="A0AAW0GE22"/>
<protein>
    <recommendedName>
        <fullName evidence="2">Microbial-type PARG catalytic domain-containing protein</fullName>
    </recommendedName>
</protein>
<evidence type="ECO:0000259" key="2">
    <source>
        <dbReference type="Pfam" id="PF10021"/>
    </source>
</evidence>
<dbReference type="Pfam" id="PF10021">
    <property type="entry name" value="PARG_cat_microb"/>
    <property type="match status" value="1"/>
</dbReference>
<feature type="region of interest" description="Disordered" evidence="1">
    <location>
        <begin position="1"/>
        <end position="36"/>
    </location>
</feature>
<dbReference type="Gene3D" id="3.40.220.10">
    <property type="entry name" value="Leucine Aminopeptidase, subunit E, domain 1"/>
    <property type="match status" value="1"/>
</dbReference>
<accession>A0AAW0GE22</accession>
<evidence type="ECO:0000313" key="4">
    <source>
        <dbReference type="Proteomes" id="UP001385951"/>
    </source>
</evidence>
<dbReference type="InterPro" id="IPR019261">
    <property type="entry name" value="PARG_cat_microbial"/>
</dbReference>
<dbReference type="InterPro" id="IPR043472">
    <property type="entry name" value="Macro_dom-like"/>
</dbReference>
<keyword evidence="4" id="KW-1185">Reference proteome</keyword>
<proteinExistence type="predicted"/>
<dbReference type="NCBIfam" id="TIGR02452">
    <property type="entry name" value="TIGR02452 family protein"/>
    <property type="match status" value="1"/>
</dbReference>
<dbReference type="EMBL" id="JASBNA010000005">
    <property type="protein sequence ID" value="KAK7691723.1"/>
    <property type="molecule type" value="Genomic_DNA"/>
</dbReference>
<feature type="compositionally biased region" description="Basic residues" evidence="1">
    <location>
        <begin position="1"/>
        <end position="13"/>
    </location>
</feature>
<feature type="compositionally biased region" description="Polar residues" evidence="1">
    <location>
        <begin position="19"/>
        <end position="28"/>
    </location>
</feature>
<organism evidence="3 4">
    <name type="scientific">Cerrena zonata</name>
    <dbReference type="NCBI Taxonomy" id="2478898"/>
    <lineage>
        <taxon>Eukaryota</taxon>
        <taxon>Fungi</taxon>
        <taxon>Dikarya</taxon>
        <taxon>Basidiomycota</taxon>
        <taxon>Agaricomycotina</taxon>
        <taxon>Agaricomycetes</taxon>
        <taxon>Polyporales</taxon>
        <taxon>Cerrenaceae</taxon>
        <taxon>Cerrena</taxon>
    </lineage>
</organism>
<dbReference type="PANTHER" id="PTHR35596:SF1">
    <property type="entry name" value="MICROBIAL-TYPE PARG CATALYTIC DOMAIN-CONTAINING PROTEIN"/>
    <property type="match status" value="1"/>
</dbReference>
<comment type="caution">
    <text evidence="3">The sequence shown here is derived from an EMBL/GenBank/DDBJ whole genome shotgun (WGS) entry which is preliminary data.</text>
</comment>
<feature type="domain" description="Microbial-type PARG catalytic" evidence="2">
    <location>
        <begin position="138"/>
        <end position="286"/>
    </location>
</feature>
<name>A0AAW0GE22_9APHY</name>
<feature type="compositionally biased region" description="Basic and acidic residues" evidence="1">
    <location>
        <begin position="54"/>
        <end position="67"/>
    </location>
</feature>
<dbReference type="PANTHER" id="PTHR35596">
    <property type="entry name" value="DUF2263 DOMAIN-CONTAINING PROTEIN"/>
    <property type="match status" value="1"/>
</dbReference>
<evidence type="ECO:0000313" key="3">
    <source>
        <dbReference type="EMBL" id="KAK7691723.1"/>
    </source>
</evidence>